<sequence length="409" mass="47056">MYSRLFFFNPTNEMAIANGEVSYMPPRHLHHFEMDMAALPWLLGTEKDYILVRKKEGNSIQHLERFNWDLPSLVTSPEDLSSKDQHNLWFSPWGWSPAVYRHFKPWEPFSHPLWSSNPFANWRKELAGILSRETSYQLLKKIFAIKSANPSAYSLITIPDMPMEVYKEENLTEILQKQSPPLIVKTPFSASGRGLFRIRTAEDAPEKSLWVKGMLKRQGKIYIEKMLRKVQDVSFQFYMNPDEITFLGHNYFYAEASGQFAGCAIGIPETSSPLFRDQKLVSESIEQASELLHKGVSALGLNKHYTGPAGIDGIFTEDTNGKLKLQPCLEINLRYNMGYANVLFKQKMHPEAKGKWKTGIFTKEGWREFCQKESKKHPVKMLDGKPISGFIPFVDPEGNKLFGAWLHLR</sequence>
<dbReference type="EMBL" id="QPIZ01000011">
    <property type="protein sequence ID" value="RCW34612.1"/>
    <property type="molecule type" value="Genomic_DNA"/>
</dbReference>
<reference evidence="3 4" key="1">
    <citation type="submission" date="2018-07" db="EMBL/GenBank/DDBJ databases">
        <title>Freshwater and sediment microbial communities from various areas in North America, analyzing microbe dynamics in response to fracking.</title>
        <authorList>
            <person name="Lamendella R."/>
        </authorList>
    </citation>
    <scope>NUCLEOTIDE SEQUENCE [LARGE SCALE GENOMIC DNA]</scope>
    <source>
        <strain evidence="3 4">160A</strain>
    </source>
</reference>
<evidence type="ECO:0000256" key="1">
    <source>
        <dbReference type="PROSITE-ProRule" id="PRU00409"/>
    </source>
</evidence>
<dbReference type="PROSITE" id="PS50975">
    <property type="entry name" value="ATP_GRASP"/>
    <property type="match status" value="1"/>
</dbReference>
<evidence type="ECO:0000259" key="2">
    <source>
        <dbReference type="PROSITE" id="PS50975"/>
    </source>
</evidence>
<proteinExistence type="predicted"/>
<organism evidence="3 4">
    <name type="scientific">Marinilabilia salmonicolor</name>
    <dbReference type="NCBI Taxonomy" id="989"/>
    <lineage>
        <taxon>Bacteria</taxon>
        <taxon>Pseudomonadati</taxon>
        <taxon>Bacteroidota</taxon>
        <taxon>Bacteroidia</taxon>
        <taxon>Marinilabiliales</taxon>
        <taxon>Marinilabiliaceae</taxon>
        <taxon>Marinilabilia</taxon>
    </lineage>
</organism>
<evidence type="ECO:0000313" key="3">
    <source>
        <dbReference type="EMBL" id="RCW34612.1"/>
    </source>
</evidence>
<keyword evidence="1" id="KW-0067">ATP-binding</keyword>
<dbReference type="STRING" id="1168289.GCA_000259075_02036"/>
<protein>
    <recommendedName>
        <fullName evidence="2">ATP-grasp domain-containing protein</fullName>
    </recommendedName>
</protein>
<dbReference type="SUPFAM" id="SSF56059">
    <property type="entry name" value="Glutathione synthetase ATP-binding domain-like"/>
    <property type="match status" value="1"/>
</dbReference>
<dbReference type="AlphaFoldDB" id="A0A2T0XFR4"/>
<comment type="caution">
    <text evidence="3">The sequence shown here is derived from an EMBL/GenBank/DDBJ whole genome shotgun (WGS) entry which is preliminary data.</text>
</comment>
<feature type="domain" description="ATP-grasp" evidence="2">
    <location>
        <begin position="140"/>
        <end position="361"/>
    </location>
</feature>
<gene>
    <name evidence="3" type="ORF">DFO77_111114</name>
</gene>
<keyword evidence="1" id="KW-0547">Nucleotide-binding</keyword>
<name>A0A2T0XFR4_9BACT</name>
<keyword evidence="4" id="KW-1185">Reference proteome</keyword>
<dbReference type="GO" id="GO:0005524">
    <property type="term" value="F:ATP binding"/>
    <property type="evidence" value="ECO:0007669"/>
    <property type="project" value="UniProtKB-UniRule"/>
</dbReference>
<dbReference type="InterPro" id="IPR011761">
    <property type="entry name" value="ATP-grasp"/>
</dbReference>
<dbReference type="OrthoDB" id="5291617at2"/>
<accession>A0A2T0XFR4</accession>
<dbReference type="GO" id="GO:0046872">
    <property type="term" value="F:metal ion binding"/>
    <property type="evidence" value="ECO:0007669"/>
    <property type="project" value="InterPro"/>
</dbReference>
<evidence type="ECO:0000313" key="4">
    <source>
        <dbReference type="Proteomes" id="UP000252733"/>
    </source>
</evidence>
<dbReference type="RefSeq" id="WP_106153589.1">
    <property type="nucleotide sequence ID" value="NZ_PVTS01000011.1"/>
</dbReference>
<dbReference type="Proteomes" id="UP000252733">
    <property type="component" value="Unassembled WGS sequence"/>
</dbReference>